<evidence type="ECO:0000256" key="8">
    <source>
        <dbReference type="ARBA" id="ARBA00034617"/>
    </source>
</evidence>
<evidence type="ECO:0000256" key="6">
    <source>
        <dbReference type="ARBA" id="ARBA00023125"/>
    </source>
</evidence>
<organism evidence="15 16">
    <name type="scientific">Zhongshania marina</name>
    <dbReference type="NCBI Taxonomy" id="2304603"/>
    <lineage>
        <taxon>Bacteria</taxon>
        <taxon>Pseudomonadati</taxon>
        <taxon>Pseudomonadota</taxon>
        <taxon>Gammaproteobacteria</taxon>
        <taxon>Cellvibrionales</taxon>
        <taxon>Spongiibacteraceae</taxon>
        <taxon>Zhongshania</taxon>
    </lineage>
</organism>
<dbReference type="EC" id="5.6.2.4" evidence="9"/>
<name>A0A2S4HL32_9GAMM</name>
<dbReference type="GO" id="GO:0016887">
    <property type="term" value="F:ATP hydrolysis activity"/>
    <property type="evidence" value="ECO:0007669"/>
    <property type="project" value="RHEA"/>
</dbReference>
<protein>
    <recommendedName>
        <fullName evidence="9">DNA 3'-5' helicase</fullName>
        <ecNumber evidence="9">5.6.2.4</ecNumber>
    </recommendedName>
    <alternativeName>
        <fullName evidence="10">DNA 3'-5' helicase II</fullName>
    </alternativeName>
</protein>
<dbReference type="InterPro" id="IPR014016">
    <property type="entry name" value="UvrD-like_ATP-bd"/>
</dbReference>
<dbReference type="EMBL" id="PQGG01000002">
    <property type="protein sequence ID" value="POP54668.1"/>
    <property type="molecule type" value="Genomic_DNA"/>
</dbReference>
<dbReference type="PROSITE" id="PS51198">
    <property type="entry name" value="UVRD_HELICASE_ATP_BIND"/>
    <property type="match status" value="1"/>
</dbReference>
<keyword evidence="2 12" id="KW-0547">Nucleotide-binding</keyword>
<dbReference type="RefSeq" id="WP_103682472.1">
    <property type="nucleotide sequence ID" value="NZ_PQGG01000002.1"/>
</dbReference>
<evidence type="ECO:0000313" key="15">
    <source>
        <dbReference type="EMBL" id="POP54668.1"/>
    </source>
</evidence>
<comment type="caution">
    <text evidence="15">The sequence shown here is derived from an EMBL/GenBank/DDBJ whole genome shotgun (WGS) entry which is preliminary data.</text>
</comment>
<comment type="catalytic activity">
    <reaction evidence="11">
        <text>ATP + H2O = ADP + phosphate + H(+)</text>
        <dbReference type="Rhea" id="RHEA:13065"/>
        <dbReference type="ChEBI" id="CHEBI:15377"/>
        <dbReference type="ChEBI" id="CHEBI:15378"/>
        <dbReference type="ChEBI" id="CHEBI:30616"/>
        <dbReference type="ChEBI" id="CHEBI:43474"/>
        <dbReference type="ChEBI" id="CHEBI:456216"/>
        <dbReference type="EC" id="5.6.2.4"/>
    </reaction>
</comment>
<evidence type="ECO:0000256" key="3">
    <source>
        <dbReference type="ARBA" id="ARBA00022801"/>
    </source>
</evidence>
<dbReference type="PANTHER" id="PTHR11070:SF2">
    <property type="entry name" value="ATP-DEPENDENT DNA HELICASE SRS2"/>
    <property type="match status" value="1"/>
</dbReference>
<evidence type="ECO:0000256" key="12">
    <source>
        <dbReference type="PROSITE-ProRule" id="PRU00560"/>
    </source>
</evidence>
<evidence type="ECO:0000256" key="7">
    <source>
        <dbReference type="ARBA" id="ARBA00023235"/>
    </source>
</evidence>
<proteinExistence type="inferred from homology"/>
<dbReference type="GO" id="GO:0000725">
    <property type="term" value="P:recombinational repair"/>
    <property type="evidence" value="ECO:0007669"/>
    <property type="project" value="TreeGrafter"/>
</dbReference>
<evidence type="ECO:0000259" key="14">
    <source>
        <dbReference type="PROSITE" id="PS51217"/>
    </source>
</evidence>
<dbReference type="AlphaFoldDB" id="A0A2S4HL32"/>
<evidence type="ECO:0000256" key="9">
    <source>
        <dbReference type="ARBA" id="ARBA00034808"/>
    </source>
</evidence>
<dbReference type="InterPro" id="IPR013986">
    <property type="entry name" value="DExx_box_DNA_helicase_dom_sf"/>
</dbReference>
<dbReference type="Proteomes" id="UP000237222">
    <property type="component" value="Unassembled WGS sequence"/>
</dbReference>
<feature type="binding site" evidence="12">
    <location>
        <begin position="21"/>
        <end position="28"/>
    </location>
    <ligand>
        <name>ATP</name>
        <dbReference type="ChEBI" id="CHEBI:30616"/>
    </ligand>
</feature>
<dbReference type="GO" id="GO:0003677">
    <property type="term" value="F:DNA binding"/>
    <property type="evidence" value="ECO:0007669"/>
    <property type="project" value="UniProtKB-KW"/>
</dbReference>
<accession>A0A2S4HL32</accession>
<evidence type="ECO:0000256" key="10">
    <source>
        <dbReference type="ARBA" id="ARBA00034923"/>
    </source>
</evidence>
<evidence type="ECO:0000256" key="2">
    <source>
        <dbReference type="ARBA" id="ARBA00022741"/>
    </source>
</evidence>
<comment type="catalytic activity">
    <reaction evidence="8">
        <text>Couples ATP hydrolysis with the unwinding of duplex DNA by translocating in the 3'-5' direction.</text>
        <dbReference type="EC" id="5.6.2.4"/>
    </reaction>
</comment>
<feature type="domain" description="UvrD-like helicase C-terminal" evidence="14">
    <location>
        <begin position="290"/>
        <end position="567"/>
    </location>
</feature>
<dbReference type="GO" id="GO:0005524">
    <property type="term" value="F:ATP binding"/>
    <property type="evidence" value="ECO:0007669"/>
    <property type="project" value="UniProtKB-UniRule"/>
</dbReference>
<evidence type="ECO:0000256" key="5">
    <source>
        <dbReference type="ARBA" id="ARBA00022840"/>
    </source>
</evidence>
<evidence type="ECO:0000256" key="4">
    <source>
        <dbReference type="ARBA" id="ARBA00022806"/>
    </source>
</evidence>
<dbReference type="Gene3D" id="1.10.10.160">
    <property type="match status" value="1"/>
</dbReference>
<dbReference type="SUPFAM" id="SSF52540">
    <property type="entry name" value="P-loop containing nucleoside triphosphate hydrolases"/>
    <property type="match status" value="1"/>
</dbReference>
<feature type="domain" description="UvrD-like helicase ATP-binding" evidence="13">
    <location>
        <begin position="1"/>
        <end position="289"/>
    </location>
</feature>
<dbReference type="InterPro" id="IPR014017">
    <property type="entry name" value="DNA_helicase_UvrD-like_C"/>
</dbReference>
<evidence type="ECO:0000259" key="13">
    <source>
        <dbReference type="PROSITE" id="PS51198"/>
    </source>
</evidence>
<evidence type="ECO:0000256" key="1">
    <source>
        <dbReference type="ARBA" id="ARBA00009922"/>
    </source>
</evidence>
<evidence type="ECO:0000256" key="11">
    <source>
        <dbReference type="ARBA" id="ARBA00048988"/>
    </source>
</evidence>
<dbReference type="Pfam" id="PF00580">
    <property type="entry name" value="UvrD-helicase"/>
    <property type="match status" value="1"/>
</dbReference>
<dbReference type="OrthoDB" id="9806690at2"/>
<keyword evidence="4 12" id="KW-0347">Helicase</keyword>
<dbReference type="InterPro" id="IPR027417">
    <property type="entry name" value="P-loop_NTPase"/>
</dbReference>
<gene>
    <name evidence="15" type="ORF">C0068_00170</name>
</gene>
<keyword evidence="7" id="KW-0413">Isomerase</keyword>
<keyword evidence="3 12" id="KW-0378">Hydrolase</keyword>
<dbReference type="Gene3D" id="1.10.486.10">
    <property type="entry name" value="PCRA, domain 4"/>
    <property type="match status" value="1"/>
</dbReference>
<keyword evidence="6" id="KW-0238">DNA-binding</keyword>
<dbReference type="GO" id="GO:0043138">
    <property type="term" value="F:3'-5' DNA helicase activity"/>
    <property type="evidence" value="ECO:0007669"/>
    <property type="project" value="UniProtKB-EC"/>
</dbReference>
<comment type="similarity">
    <text evidence="1">Belongs to the helicase family. UvrD subfamily.</text>
</comment>
<dbReference type="PANTHER" id="PTHR11070">
    <property type="entry name" value="UVRD / RECB / PCRA DNA HELICASE FAMILY MEMBER"/>
    <property type="match status" value="1"/>
</dbReference>
<evidence type="ECO:0000313" key="16">
    <source>
        <dbReference type="Proteomes" id="UP000237222"/>
    </source>
</evidence>
<keyword evidence="5 12" id="KW-0067">ATP-binding</keyword>
<dbReference type="Gene3D" id="3.40.50.300">
    <property type="entry name" value="P-loop containing nucleotide triphosphate hydrolases"/>
    <property type="match status" value="2"/>
</dbReference>
<dbReference type="InterPro" id="IPR000212">
    <property type="entry name" value="DNA_helicase_UvrD/REP"/>
</dbReference>
<dbReference type="Pfam" id="PF13361">
    <property type="entry name" value="UvrD_C"/>
    <property type="match status" value="1"/>
</dbReference>
<dbReference type="PROSITE" id="PS51217">
    <property type="entry name" value="UVRD_HELICASE_CTER"/>
    <property type="match status" value="1"/>
</dbReference>
<sequence length="811" mass="90074">MLTEEQRIVASHTRGHARVTAVAGAGKTTTMVRYVLERLKAGMDPRLVRVVMFNKAAQEDFSHKLLGVAGTAMGLPPVRTFHAMGRNLALALAKEGHLPAFDPTPLGDAQAALEMLRALQASAGTSAQREAIRDEQQQWLDAFAGFVDLAKSSLQTPETTFYAAYYPDQYQLFIEAFARFEQWRKAAGRVTFSDYLYDPCMMIAAKPDLADFLANRVELFVVDEFQDINDIQFFLLKTLAGDRARLHVVGDSDQCIYEFRGARPEYMLEHFGASYPHINYQMSRTFRYGHCLALAAAHLISHNQRREPVLCISAENAPTTKIELRAQSADGLCLAEVCLAEHAAGRPFRDMVFLCRTWAQAAPVELVLLQRGIPNRISGGSRVLERRETKVLIVLLRIMAGRFYEQSSSDCEQQLFDCLRFCELKIKHEDLRGYARRILSDGIGFNALRMSAQGLTVYQEQRLSRVAAALEGVEKSRLAGNGLATFLADLDLLKSIRENALNSEDGENRAATISAFVSFVAMQQDQTPAAIIDMVEGLGFGGAESNAKTSQLATDAVTITTMHRSKGLEWPVVILPNLSAYYMPYQAGKRRRPDAEQQESERRLMYVAMTRAIDALYLFSPNLDCINGFNGGVRPELNVLPSPFLQEMNLTQSIRLGNSLAAGAIESDIGLGDIARRYLSALEIDGDFATDIPWQKKYDLGVGFVHKLHGRGRIVGVDEYGVVVQFNGKQVYFSSLVLDEALSVIDLPPDDVLPALQELGGFAAGDILAHSKFGRGVVTDIDSRFIHIRFRDGSKTFRRDLFRATRIAANK</sequence>
<reference evidence="15" key="1">
    <citation type="submission" date="2018-01" db="EMBL/GenBank/DDBJ databases">
        <authorList>
            <person name="Yu X.-D."/>
        </authorList>
    </citation>
    <scope>NUCLEOTIDE SEQUENCE</scope>
    <source>
        <strain evidence="15">ZX-21</strain>
    </source>
</reference>